<proteinExistence type="predicted"/>
<feature type="transmembrane region" description="Helical" evidence="1">
    <location>
        <begin position="90"/>
        <end position="107"/>
    </location>
</feature>
<feature type="transmembrane region" description="Helical" evidence="1">
    <location>
        <begin position="119"/>
        <end position="139"/>
    </location>
</feature>
<dbReference type="AlphaFoldDB" id="X0XPY0"/>
<dbReference type="EMBL" id="BARS01054069">
    <property type="protein sequence ID" value="GAG45295.1"/>
    <property type="molecule type" value="Genomic_DNA"/>
</dbReference>
<comment type="caution">
    <text evidence="2">The sequence shown here is derived from an EMBL/GenBank/DDBJ whole genome shotgun (WGS) entry which is preliminary data.</text>
</comment>
<organism evidence="2">
    <name type="scientific">marine sediment metagenome</name>
    <dbReference type="NCBI Taxonomy" id="412755"/>
    <lineage>
        <taxon>unclassified sequences</taxon>
        <taxon>metagenomes</taxon>
        <taxon>ecological metagenomes</taxon>
    </lineage>
</organism>
<evidence type="ECO:0000256" key="1">
    <source>
        <dbReference type="SAM" id="Phobius"/>
    </source>
</evidence>
<keyword evidence="1" id="KW-1133">Transmembrane helix</keyword>
<feature type="non-terminal residue" evidence="2">
    <location>
        <position position="140"/>
    </location>
</feature>
<keyword evidence="1" id="KW-0812">Transmembrane</keyword>
<feature type="transmembrane region" description="Helical" evidence="1">
    <location>
        <begin position="31"/>
        <end position="50"/>
    </location>
</feature>
<feature type="transmembrane region" description="Helical" evidence="1">
    <location>
        <begin position="62"/>
        <end position="78"/>
    </location>
</feature>
<keyword evidence="1" id="KW-0472">Membrane</keyword>
<name>X0XPY0_9ZZZZ</name>
<accession>X0XPY0</accession>
<gene>
    <name evidence="2" type="ORF">S01H1_80118</name>
</gene>
<evidence type="ECO:0000313" key="2">
    <source>
        <dbReference type="EMBL" id="GAG45295.1"/>
    </source>
</evidence>
<protein>
    <submittedName>
        <fullName evidence="2">Uncharacterized protein</fullName>
    </submittedName>
</protein>
<sequence length="140" mass="15822">MKNNRRSLYTYAFSVLFLLVISLGYDSLSPYLKIFGLVFSIGMGFAFLKFRGRGRPIRIPKALAVIGIYLLFCGLLILRSPQPLPGLEKWSISILLFLAFFIISDSLEAGWSNKTWENALINMAVVFSFLEIALAGVWYL</sequence>
<reference evidence="2" key="1">
    <citation type="journal article" date="2014" name="Front. Microbiol.">
        <title>High frequency of phylogenetically diverse reductive dehalogenase-homologous genes in deep subseafloor sedimentary metagenomes.</title>
        <authorList>
            <person name="Kawai M."/>
            <person name="Futagami T."/>
            <person name="Toyoda A."/>
            <person name="Takaki Y."/>
            <person name="Nishi S."/>
            <person name="Hori S."/>
            <person name="Arai W."/>
            <person name="Tsubouchi T."/>
            <person name="Morono Y."/>
            <person name="Uchiyama I."/>
            <person name="Ito T."/>
            <person name="Fujiyama A."/>
            <person name="Inagaki F."/>
            <person name="Takami H."/>
        </authorList>
    </citation>
    <scope>NUCLEOTIDE SEQUENCE</scope>
    <source>
        <strain evidence="2">Expedition CK06-06</strain>
    </source>
</reference>
<feature type="transmembrane region" description="Helical" evidence="1">
    <location>
        <begin position="7"/>
        <end position="25"/>
    </location>
</feature>